<feature type="chain" id="PRO_5043899710" evidence="1">
    <location>
        <begin position="22"/>
        <end position="755"/>
    </location>
</feature>
<organism evidence="2 3">
    <name type="scientific">Cotesia glomerata</name>
    <name type="common">Lepidopteran parasitic wasp</name>
    <name type="synonym">Apanteles glomeratus</name>
    <dbReference type="NCBI Taxonomy" id="32391"/>
    <lineage>
        <taxon>Eukaryota</taxon>
        <taxon>Metazoa</taxon>
        <taxon>Ecdysozoa</taxon>
        <taxon>Arthropoda</taxon>
        <taxon>Hexapoda</taxon>
        <taxon>Insecta</taxon>
        <taxon>Pterygota</taxon>
        <taxon>Neoptera</taxon>
        <taxon>Endopterygota</taxon>
        <taxon>Hymenoptera</taxon>
        <taxon>Apocrita</taxon>
        <taxon>Ichneumonoidea</taxon>
        <taxon>Braconidae</taxon>
        <taxon>Microgastrinae</taxon>
        <taxon>Cotesia</taxon>
    </lineage>
</organism>
<reference evidence="2 3" key="1">
    <citation type="journal article" date="2021" name="J. Hered.">
        <title>A chromosome-level genome assembly of the parasitoid wasp, Cotesia glomerata (Hymenoptera: Braconidae).</title>
        <authorList>
            <person name="Pinto B.J."/>
            <person name="Weis J.J."/>
            <person name="Gamble T."/>
            <person name="Ode P.J."/>
            <person name="Paul R."/>
            <person name="Zaspel J.M."/>
        </authorList>
    </citation>
    <scope>NUCLEOTIDE SEQUENCE [LARGE SCALE GENOMIC DNA]</scope>
    <source>
        <strain evidence="2">CgM1</strain>
    </source>
</reference>
<dbReference type="Proteomes" id="UP000826195">
    <property type="component" value="Unassembled WGS sequence"/>
</dbReference>
<dbReference type="Pfam" id="PF16061">
    <property type="entry name" value="DUF4803"/>
    <property type="match status" value="1"/>
</dbReference>
<evidence type="ECO:0000313" key="2">
    <source>
        <dbReference type="EMBL" id="KAH0534351.1"/>
    </source>
</evidence>
<evidence type="ECO:0000256" key="1">
    <source>
        <dbReference type="SAM" id="SignalP"/>
    </source>
</evidence>
<dbReference type="EMBL" id="JAHXZJ010002982">
    <property type="protein sequence ID" value="KAH0534351.1"/>
    <property type="molecule type" value="Genomic_DNA"/>
</dbReference>
<keyword evidence="3" id="KW-1185">Reference proteome</keyword>
<gene>
    <name evidence="2" type="ORF">KQX54_003264</name>
</gene>
<accession>A0AAV7HSM0</accession>
<feature type="signal peptide" evidence="1">
    <location>
        <begin position="1"/>
        <end position="21"/>
    </location>
</feature>
<comment type="caution">
    <text evidence="2">The sequence shown here is derived from an EMBL/GenBank/DDBJ whole genome shotgun (WGS) entry which is preliminary data.</text>
</comment>
<dbReference type="PANTHER" id="PTHR47890">
    <property type="entry name" value="LD24308P"/>
    <property type="match status" value="1"/>
</dbReference>
<dbReference type="AlphaFoldDB" id="A0AAV7HSM0"/>
<protein>
    <submittedName>
        <fullName evidence="2">Uncharacterized protein</fullName>
    </submittedName>
</protein>
<keyword evidence="1" id="KW-0732">Signal</keyword>
<dbReference type="PANTHER" id="PTHR47890:SF1">
    <property type="entry name" value="LD24308P"/>
    <property type="match status" value="1"/>
</dbReference>
<evidence type="ECO:0000313" key="3">
    <source>
        <dbReference type="Proteomes" id="UP000826195"/>
    </source>
</evidence>
<dbReference type="InterPro" id="IPR032062">
    <property type="entry name" value="DUF4803"/>
</dbReference>
<proteinExistence type="predicted"/>
<sequence>MAKLLLLVVVLTIGSNFQVDAQFGGMFGIGDIIRDISGEMNHVWERFFKQPDEKYVKDQVRKIEKIKKNLIANGKSLDHSDEVAKVILKQLDVANDRQRELDEKLVRLNDTFTLVDLKIDIVTSRVNEISTQISDIPATVAERASFLLTGFLNRIRVQTNLIDAKETFKRYVRTIDINYNNFLLYTKPGAHVRKASMLEFCDNLLSPYADELSKTLVQIHKLLAPGETESIYDGLLEFLRDFQSKQTFQERCDLETSFQEQFRELYNIILVSEIRAFTMQAYAMNYRRLVGEETEDAVKGEVGMMVESLLKRVSSYLAAMKGTMDGVSRELFRCEPAKHLLGETSFRLNDLFGMYYINKKQLNTQVPKDPAEINTQSYFECLDRYSTNDAFINFYCPRYQCYGRLHKCKEAGSFTFCEARAGTNRRYGFTLDGNKFPTRPFHCNGRFVDTLAKETGNLLCQCSEEGAESLATKAINLMPQMSDMENNMVVTNVRFLKKNNMVHLQIEEGLLLPDGNIDKATISSVPVGNFRYVQNSTQGSFVQLDPTEWDDRLIQLTYDRDYTFLYHNRSTINLDDIVVDAGYVVTGVKFDTEENNPQTGINYSPIQLKVHGTPFDYDTGLLVPTDEKPSKWFTPFDMKGKIKRYSFMREMLDITDSDDSIKNTGAVQQSLTNFQVTFQVTSWDKDMGQTVVPYFDTLSAAVSNKVALDGVGISHRGSPGFGGFIAPKIFNVDHSQYIRPEIKKEDIEKYKKAWF</sequence>
<name>A0AAV7HSM0_COTGL</name>